<evidence type="ECO:0000259" key="1">
    <source>
        <dbReference type="PROSITE" id="PS51750"/>
    </source>
</evidence>
<name>A0A9X2IHH2_9ACTN</name>
<reference evidence="2" key="1">
    <citation type="submission" date="2022-05" db="EMBL/GenBank/DDBJ databases">
        <authorList>
            <person name="Tuo L."/>
        </authorList>
    </citation>
    <scope>NUCLEOTIDE SEQUENCE</scope>
    <source>
        <strain evidence="2">BSK12Z-4</strain>
    </source>
</reference>
<dbReference type="AlphaFoldDB" id="A0A9X2IHH2"/>
<evidence type="ECO:0000313" key="2">
    <source>
        <dbReference type="EMBL" id="MCM0622599.1"/>
    </source>
</evidence>
<accession>A0A9X2IHH2</accession>
<dbReference type="Proteomes" id="UP001139485">
    <property type="component" value="Unassembled WGS sequence"/>
</dbReference>
<comment type="caution">
    <text evidence="2">The sequence shown here is derived from an EMBL/GenBank/DDBJ whole genome shotgun (WGS) entry which is preliminary data.</text>
</comment>
<dbReference type="PANTHER" id="PTHR36180">
    <property type="entry name" value="DNA-BINDING PROTEIN-RELATED-RELATED"/>
    <property type="match status" value="1"/>
</dbReference>
<gene>
    <name evidence="2" type="ORF">M8330_20115</name>
</gene>
<dbReference type="PANTHER" id="PTHR36180:SF2">
    <property type="entry name" value="BRO FAMILY PROTEIN"/>
    <property type="match status" value="1"/>
</dbReference>
<dbReference type="PROSITE" id="PS51750">
    <property type="entry name" value="BRO_N"/>
    <property type="match status" value="1"/>
</dbReference>
<dbReference type="EMBL" id="JAMOIL010000040">
    <property type="protein sequence ID" value="MCM0622599.1"/>
    <property type="molecule type" value="Genomic_DNA"/>
</dbReference>
<dbReference type="Pfam" id="PF03374">
    <property type="entry name" value="ANT"/>
    <property type="match status" value="1"/>
</dbReference>
<sequence>MNQLDSTQNETLSYSFNGHPIRMVIVNGDPWFVAGDAASVLDYREAYHLTRGLDDDEKGPHVVSTPGGDQTVTIINEAGLYSAIIRSRAPRVRDFKRWVTHEVLPSIRRTGSYGTPVPQRELSRLELIELAHAAETERIAAEARARAMEAQRDALAAPAARWQEIASANGDFSVGDTAKMLCRAGAQTGQNRLFAVLNNLGWVYRRGGGAWRATQRAIEQRLVTERPQRPRTDRDGQLHQVAPQIRVTGKGFERLCTEFHIAQTTALAVV</sequence>
<dbReference type="SMART" id="SM01040">
    <property type="entry name" value="Bro-N"/>
    <property type="match status" value="1"/>
</dbReference>
<dbReference type="Pfam" id="PF02498">
    <property type="entry name" value="Bro-N"/>
    <property type="match status" value="1"/>
</dbReference>
<evidence type="ECO:0000313" key="3">
    <source>
        <dbReference type="Proteomes" id="UP001139485"/>
    </source>
</evidence>
<dbReference type="InterPro" id="IPR003497">
    <property type="entry name" value="BRO_N_domain"/>
</dbReference>
<dbReference type="RefSeq" id="WP_250828782.1">
    <property type="nucleotide sequence ID" value="NZ_JAMOIL010000040.1"/>
</dbReference>
<dbReference type="InterPro" id="IPR005039">
    <property type="entry name" value="Ant_C"/>
</dbReference>
<protein>
    <submittedName>
        <fullName evidence="2">Phage antirepressor KilAC domain-containing protein</fullName>
    </submittedName>
</protein>
<organism evidence="2 3">
    <name type="scientific">Nocardioides bruguierae</name>
    <dbReference type="NCBI Taxonomy" id="2945102"/>
    <lineage>
        <taxon>Bacteria</taxon>
        <taxon>Bacillati</taxon>
        <taxon>Actinomycetota</taxon>
        <taxon>Actinomycetes</taxon>
        <taxon>Propionibacteriales</taxon>
        <taxon>Nocardioidaceae</taxon>
        <taxon>Nocardioides</taxon>
    </lineage>
</organism>
<proteinExistence type="predicted"/>
<dbReference type="GO" id="GO:0003677">
    <property type="term" value="F:DNA binding"/>
    <property type="evidence" value="ECO:0007669"/>
    <property type="project" value="InterPro"/>
</dbReference>
<keyword evidence="3" id="KW-1185">Reference proteome</keyword>
<feature type="domain" description="Bro-N" evidence="1">
    <location>
        <begin position="1"/>
        <end position="111"/>
    </location>
</feature>